<keyword evidence="1" id="KW-1133">Transmembrane helix</keyword>
<keyword evidence="3" id="KW-1185">Reference proteome</keyword>
<protein>
    <submittedName>
        <fullName evidence="2">Uncharacterized protein</fullName>
    </submittedName>
</protein>
<accession>A0A6A6HTR4</accession>
<dbReference type="RefSeq" id="XP_033676578.1">
    <property type="nucleotide sequence ID" value="XM_033827299.1"/>
</dbReference>
<evidence type="ECO:0000256" key="1">
    <source>
        <dbReference type="SAM" id="Phobius"/>
    </source>
</evidence>
<keyword evidence="1" id="KW-0812">Transmembrane</keyword>
<organism evidence="2 3">
    <name type="scientific">Trematosphaeria pertusa</name>
    <dbReference type="NCBI Taxonomy" id="390896"/>
    <lineage>
        <taxon>Eukaryota</taxon>
        <taxon>Fungi</taxon>
        <taxon>Dikarya</taxon>
        <taxon>Ascomycota</taxon>
        <taxon>Pezizomycotina</taxon>
        <taxon>Dothideomycetes</taxon>
        <taxon>Pleosporomycetidae</taxon>
        <taxon>Pleosporales</taxon>
        <taxon>Massarineae</taxon>
        <taxon>Trematosphaeriaceae</taxon>
        <taxon>Trematosphaeria</taxon>
    </lineage>
</organism>
<evidence type="ECO:0000313" key="3">
    <source>
        <dbReference type="Proteomes" id="UP000800094"/>
    </source>
</evidence>
<sequence>MAVMWRGNGYNVYGGRTLEMLVAGLPGGPTTDPIAGPNVADARSGGRLRMLRESLSGVVRISRRKMLWRVIGLLPACFGGEWLLLDDSGDDFEDGEDDDD</sequence>
<feature type="transmembrane region" description="Helical" evidence="1">
    <location>
        <begin position="66"/>
        <end position="85"/>
    </location>
</feature>
<reference evidence="2" key="1">
    <citation type="journal article" date="2020" name="Stud. Mycol.">
        <title>101 Dothideomycetes genomes: a test case for predicting lifestyles and emergence of pathogens.</title>
        <authorList>
            <person name="Haridas S."/>
            <person name="Albert R."/>
            <person name="Binder M."/>
            <person name="Bloem J."/>
            <person name="Labutti K."/>
            <person name="Salamov A."/>
            <person name="Andreopoulos B."/>
            <person name="Baker S."/>
            <person name="Barry K."/>
            <person name="Bills G."/>
            <person name="Bluhm B."/>
            <person name="Cannon C."/>
            <person name="Castanera R."/>
            <person name="Culley D."/>
            <person name="Daum C."/>
            <person name="Ezra D."/>
            <person name="Gonzalez J."/>
            <person name="Henrissat B."/>
            <person name="Kuo A."/>
            <person name="Liang C."/>
            <person name="Lipzen A."/>
            <person name="Lutzoni F."/>
            <person name="Magnuson J."/>
            <person name="Mondo S."/>
            <person name="Nolan M."/>
            <person name="Ohm R."/>
            <person name="Pangilinan J."/>
            <person name="Park H.-J."/>
            <person name="Ramirez L."/>
            <person name="Alfaro M."/>
            <person name="Sun H."/>
            <person name="Tritt A."/>
            <person name="Yoshinaga Y."/>
            <person name="Zwiers L.-H."/>
            <person name="Turgeon B."/>
            <person name="Goodwin S."/>
            <person name="Spatafora J."/>
            <person name="Crous P."/>
            <person name="Grigoriev I."/>
        </authorList>
    </citation>
    <scope>NUCLEOTIDE SEQUENCE</scope>
    <source>
        <strain evidence="2">CBS 122368</strain>
    </source>
</reference>
<gene>
    <name evidence="2" type="ORF">BU26DRAFT_511359</name>
</gene>
<name>A0A6A6HTR4_9PLEO</name>
<keyword evidence="1" id="KW-0472">Membrane</keyword>
<dbReference type="GeneID" id="54580629"/>
<dbReference type="AlphaFoldDB" id="A0A6A6HTR4"/>
<dbReference type="Proteomes" id="UP000800094">
    <property type="component" value="Unassembled WGS sequence"/>
</dbReference>
<dbReference type="EMBL" id="ML987211">
    <property type="protein sequence ID" value="KAF2241574.1"/>
    <property type="molecule type" value="Genomic_DNA"/>
</dbReference>
<proteinExistence type="predicted"/>
<evidence type="ECO:0000313" key="2">
    <source>
        <dbReference type="EMBL" id="KAF2241574.1"/>
    </source>
</evidence>